<feature type="region of interest" description="Disordered" evidence="6">
    <location>
        <begin position="1"/>
        <end position="23"/>
    </location>
</feature>
<name>A0ABM5EJL1_9SAUR</name>
<feature type="domain" description="C-type lectin" evidence="8">
    <location>
        <begin position="164"/>
        <end position="281"/>
    </location>
</feature>
<evidence type="ECO:0000256" key="5">
    <source>
        <dbReference type="SAM" id="Coils"/>
    </source>
</evidence>
<evidence type="ECO:0000313" key="10">
    <source>
        <dbReference type="RefSeq" id="XP_072833334.1"/>
    </source>
</evidence>
<feature type="transmembrane region" description="Helical" evidence="7">
    <location>
        <begin position="42"/>
        <end position="62"/>
    </location>
</feature>
<dbReference type="InterPro" id="IPR050111">
    <property type="entry name" value="C-type_lectin/snaclec_domain"/>
</dbReference>
<keyword evidence="5" id="KW-0175">Coiled coil</keyword>
<feature type="coiled-coil region" evidence="5">
    <location>
        <begin position="103"/>
        <end position="130"/>
    </location>
</feature>
<keyword evidence="3" id="KW-0430">Lectin</keyword>
<dbReference type="Pfam" id="PF00059">
    <property type="entry name" value="Lectin_C"/>
    <property type="match status" value="1"/>
</dbReference>
<protein>
    <submittedName>
        <fullName evidence="10">Asialoglycoprotein receptor 1-like</fullName>
    </submittedName>
</protein>
<dbReference type="InterPro" id="IPR033989">
    <property type="entry name" value="CD209-like_CTLD"/>
</dbReference>
<proteinExistence type="predicted"/>
<keyword evidence="7" id="KW-0812">Transmembrane</keyword>
<dbReference type="PANTHER" id="PTHR22803">
    <property type="entry name" value="MANNOSE, PHOSPHOLIPASE, LECTIN RECEPTOR RELATED"/>
    <property type="match status" value="1"/>
</dbReference>
<keyword evidence="7" id="KW-0472">Membrane</keyword>
<evidence type="ECO:0000256" key="3">
    <source>
        <dbReference type="ARBA" id="ARBA00022734"/>
    </source>
</evidence>
<evidence type="ECO:0000256" key="1">
    <source>
        <dbReference type="ARBA" id="ARBA00004613"/>
    </source>
</evidence>
<dbReference type="RefSeq" id="XP_072833334.1">
    <property type="nucleotide sequence ID" value="XM_072977233.1"/>
</dbReference>
<dbReference type="CDD" id="cd03590">
    <property type="entry name" value="CLECT_DC-SIGN_like"/>
    <property type="match status" value="1"/>
</dbReference>
<gene>
    <name evidence="10" type="primary">LOC110082299</name>
</gene>
<dbReference type="InterPro" id="IPR016186">
    <property type="entry name" value="C-type_lectin-like/link_sf"/>
</dbReference>
<evidence type="ECO:0000256" key="4">
    <source>
        <dbReference type="ARBA" id="ARBA00023157"/>
    </source>
</evidence>
<evidence type="ECO:0000256" key="7">
    <source>
        <dbReference type="SAM" id="Phobius"/>
    </source>
</evidence>
<dbReference type="InterPro" id="IPR001304">
    <property type="entry name" value="C-type_lectin-like"/>
</dbReference>
<dbReference type="GeneID" id="110082299"/>
<dbReference type="InterPro" id="IPR016187">
    <property type="entry name" value="CTDL_fold"/>
</dbReference>
<evidence type="ECO:0000256" key="2">
    <source>
        <dbReference type="ARBA" id="ARBA00022525"/>
    </source>
</evidence>
<dbReference type="SMART" id="SM00034">
    <property type="entry name" value="CLECT"/>
    <property type="match status" value="1"/>
</dbReference>
<dbReference type="Proteomes" id="UP001652642">
    <property type="component" value="Chromosome 6"/>
</dbReference>
<reference evidence="10" key="1">
    <citation type="submission" date="2025-08" db="UniProtKB">
        <authorList>
            <consortium name="RefSeq"/>
        </authorList>
    </citation>
    <scope>IDENTIFICATION</scope>
</reference>
<organism evidence="9 10">
    <name type="scientific">Pogona vitticeps</name>
    <name type="common">central bearded dragon</name>
    <dbReference type="NCBI Taxonomy" id="103695"/>
    <lineage>
        <taxon>Eukaryota</taxon>
        <taxon>Metazoa</taxon>
        <taxon>Chordata</taxon>
        <taxon>Craniata</taxon>
        <taxon>Vertebrata</taxon>
        <taxon>Euteleostomi</taxon>
        <taxon>Lepidosauria</taxon>
        <taxon>Squamata</taxon>
        <taxon>Bifurcata</taxon>
        <taxon>Unidentata</taxon>
        <taxon>Episquamata</taxon>
        <taxon>Toxicofera</taxon>
        <taxon>Iguania</taxon>
        <taxon>Acrodonta</taxon>
        <taxon>Agamidae</taxon>
        <taxon>Amphibolurinae</taxon>
        <taxon>Pogona</taxon>
    </lineage>
</organism>
<sequence length="286" mass="33454">MVKDYRDVNTLDTEDDGDEDLKRVPTEFAPPWGRRVYSGRRLIFVMLGLLCILAILTVVFGFTGSSFRTDLLTMEKNLQNVNQTIFGALATLKEKESSDVKRLVKVDQIIKNLTEEVKEAKTQFEEHISKLRASTHLLNCRLEDIKHNRTGSTTLCCPKGWLSFRQSCYWFSTSEKTWDEAKADCENKDSRLVIITSYQEQAFVAQHTKPRNTWIGLRFTNERWTWVDATLYTIRRIDWRPRRPNNYSYHVPGEPANCAHLYRDGLWSDEHCMRPYNWVCEAEKKA</sequence>
<dbReference type="Gene3D" id="3.10.100.10">
    <property type="entry name" value="Mannose-Binding Protein A, subunit A"/>
    <property type="match status" value="1"/>
</dbReference>
<evidence type="ECO:0000256" key="6">
    <source>
        <dbReference type="SAM" id="MobiDB-lite"/>
    </source>
</evidence>
<dbReference type="InterPro" id="IPR018378">
    <property type="entry name" value="C-type_lectin_CS"/>
</dbReference>
<keyword evidence="9" id="KW-1185">Reference proteome</keyword>
<evidence type="ECO:0000259" key="8">
    <source>
        <dbReference type="PROSITE" id="PS50041"/>
    </source>
</evidence>
<accession>A0ABM5EJL1</accession>
<dbReference type="PROSITE" id="PS50041">
    <property type="entry name" value="C_TYPE_LECTIN_2"/>
    <property type="match status" value="1"/>
</dbReference>
<dbReference type="PROSITE" id="PS00615">
    <property type="entry name" value="C_TYPE_LECTIN_1"/>
    <property type="match status" value="1"/>
</dbReference>
<dbReference type="SUPFAM" id="SSF56436">
    <property type="entry name" value="C-type lectin-like"/>
    <property type="match status" value="1"/>
</dbReference>
<comment type="subcellular location">
    <subcellularLocation>
        <location evidence="1">Secreted</location>
    </subcellularLocation>
</comment>
<evidence type="ECO:0000313" key="9">
    <source>
        <dbReference type="Proteomes" id="UP001652642"/>
    </source>
</evidence>
<keyword evidence="2" id="KW-0964">Secreted</keyword>
<keyword evidence="4" id="KW-1015">Disulfide bond</keyword>
<keyword evidence="7" id="KW-1133">Transmembrane helix</keyword>
<dbReference type="Pfam" id="PF03954">
    <property type="entry name" value="Lectin_N"/>
    <property type="match status" value="1"/>
</dbReference>